<keyword evidence="2" id="KW-0624">Polysaccharide degradation</keyword>
<dbReference type="Proteomes" id="UP001500547">
    <property type="component" value="Unassembled WGS sequence"/>
</dbReference>
<accession>A0ABP9R6Y1</accession>
<reference evidence="5" key="1">
    <citation type="journal article" date="2019" name="Int. J. Syst. Evol. Microbiol.">
        <title>The Global Catalogue of Microorganisms (GCM) 10K type strain sequencing project: providing services to taxonomists for standard genome sequencing and annotation.</title>
        <authorList>
            <consortium name="The Broad Institute Genomics Platform"/>
            <consortium name="The Broad Institute Genome Sequencing Center for Infectious Disease"/>
            <person name="Wu L."/>
            <person name="Ma J."/>
        </authorList>
    </citation>
    <scope>NUCLEOTIDE SEQUENCE [LARGE SCALE GENOMIC DNA]</scope>
    <source>
        <strain evidence="5">JCM 18715</strain>
    </source>
</reference>
<organism evidence="4 5">
    <name type="scientific">Viridibacterium curvum</name>
    <dbReference type="NCBI Taxonomy" id="1101404"/>
    <lineage>
        <taxon>Bacteria</taxon>
        <taxon>Pseudomonadati</taxon>
        <taxon>Pseudomonadota</taxon>
        <taxon>Betaproteobacteria</taxon>
        <taxon>Rhodocyclales</taxon>
        <taxon>Rhodocyclaceae</taxon>
        <taxon>Viridibacterium</taxon>
    </lineage>
</organism>
<dbReference type="InterPro" id="IPR011050">
    <property type="entry name" value="Pectin_lyase_fold/virulence"/>
</dbReference>
<dbReference type="Gene3D" id="2.160.20.10">
    <property type="entry name" value="Single-stranded right-handed beta-helix, Pectin lyase-like"/>
    <property type="match status" value="1"/>
</dbReference>
<keyword evidence="2" id="KW-0964">Secreted</keyword>
<dbReference type="GO" id="GO:0016829">
    <property type="term" value="F:lyase activity"/>
    <property type="evidence" value="ECO:0007669"/>
    <property type="project" value="UniProtKB-KW"/>
</dbReference>
<feature type="domain" description="Pectate lyase" evidence="3">
    <location>
        <begin position="175"/>
        <end position="381"/>
    </location>
</feature>
<name>A0ABP9R6Y1_9RHOO</name>
<dbReference type="EMBL" id="BAABLD010000017">
    <property type="protein sequence ID" value="GAA5172224.1"/>
    <property type="molecule type" value="Genomic_DNA"/>
</dbReference>
<evidence type="ECO:0000313" key="5">
    <source>
        <dbReference type="Proteomes" id="UP001500547"/>
    </source>
</evidence>
<evidence type="ECO:0000256" key="1">
    <source>
        <dbReference type="ARBA" id="ARBA00023239"/>
    </source>
</evidence>
<dbReference type="SMART" id="SM00656">
    <property type="entry name" value="Amb_all"/>
    <property type="match status" value="1"/>
</dbReference>
<dbReference type="PANTHER" id="PTHR31683">
    <property type="entry name" value="PECTATE LYASE 18-RELATED"/>
    <property type="match status" value="1"/>
</dbReference>
<comment type="similarity">
    <text evidence="2">Belongs to the polysaccharide lyase 1 family.</text>
</comment>
<dbReference type="InterPro" id="IPR012334">
    <property type="entry name" value="Pectin_lyas_fold"/>
</dbReference>
<keyword evidence="5" id="KW-1185">Reference proteome</keyword>
<protein>
    <submittedName>
        <fullName evidence="4">Polysaccharide lyase family 1 protein</fullName>
    </submittedName>
</protein>
<evidence type="ECO:0000256" key="2">
    <source>
        <dbReference type="RuleBase" id="RU361173"/>
    </source>
</evidence>
<dbReference type="InterPro" id="IPR002022">
    <property type="entry name" value="Pec_lyase"/>
</dbReference>
<evidence type="ECO:0000259" key="3">
    <source>
        <dbReference type="SMART" id="SM00656"/>
    </source>
</evidence>
<keyword evidence="2" id="KW-0119">Carbohydrate metabolism</keyword>
<dbReference type="InterPro" id="IPR045032">
    <property type="entry name" value="PEL"/>
</dbReference>
<dbReference type="Pfam" id="PF00544">
    <property type="entry name" value="Pectate_lyase_4"/>
    <property type="match status" value="1"/>
</dbReference>
<comment type="caution">
    <text evidence="4">The sequence shown here is derived from an EMBL/GenBank/DDBJ whole genome shotgun (WGS) entry which is preliminary data.</text>
</comment>
<dbReference type="PANTHER" id="PTHR31683:SF18">
    <property type="entry name" value="PECTATE LYASE 21-RELATED"/>
    <property type="match status" value="1"/>
</dbReference>
<evidence type="ECO:0000313" key="4">
    <source>
        <dbReference type="EMBL" id="GAA5172224.1"/>
    </source>
</evidence>
<dbReference type="SUPFAM" id="SSF51126">
    <property type="entry name" value="Pectin lyase-like"/>
    <property type="match status" value="1"/>
</dbReference>
<comment type="subcellular location">
    <subcellularLocation>
        <location evidence="2">Secreted</location>
    </subcellularLocation>
</comment>
<sequence>MSSGALLSSGGWNEVAFASWKPVSGASSYNVYVKAAGAADSTYKKIDAPLVRQYASSYRADVPGLAAGSYVLKVVPVSGGAENGAGAFVTNSLTVSAHKREGFAFSQTSPAKTGSGGYTDNGTPASNAQILYVTSSNFNSVALDVITGTDGRKTAAVGMERIMYYRAKGFDKTPLIVRVIGLIKAADVKAGLKDGVYLGLKGGGTSALISNVTVEGIGDDATFHGFGIYLGNTQNVEIRNLGIMLSGPGNDAISMEGNNHNIWVHNCDLFYGQPGSDADQKKGDGTIDMKYDTSYVTISYNHFFDNGKTTFAGGATESNPIYFTYHHNWFDHSDSRNPRLTHATTHIYNNYMDGNASMSVLSTGTSSAFVEANYFRNSKYPMMINLQGTNYVLWPNGEANGGGLIKAYNNIVVGATALVYQTTNATEYDAYLVTSRSEQIPSSVKSKAGNAYSNFDTAPTMYAYVPDAPGSVPNIVKGAAGRLGGGDFKWVFTDADDTLTDINEGLKTALTNYQSKLVAVGK</sequence>
<proteinExistence type="inferred from homology"/>
<gene>
    <name evidence="4" type="ORF">GCM10025770_38050</name>
</gene>
<keyword evidence="1 2" id="KW-0456">Lyase</keyword>